<gene>
    <name evidence="2" type="ORF">DARMORV10_A07P31530.1</name>
</gene>
<protein>
    <submittedName>
        <fullName evidence="2">(rape) hypothetical protein</fullName>
    </submittedName>
</protein>
<sequence length="166" mass="18965">MDRNLSSGSSASSRNRFDVNSTEAPLCHCGRRTKKIKAWTDENPGRRFFRCEIHGFYAWADLEDACGWQKQSLLEGRDQIRLHQIELRHLREALSQQQQPVLQARDGNQSTAVVGLALEEKTEEISSLEVELARASEREKMLRKFLFVSWGGFFAATAIIVTALRR</sequence>
<proteinExistence type="predicted"/>
<keyword evidence="1" id="KW-1133">Transmembrane helix</keyword>
<accession>A0A816Z1I6</accession>
<dbReference type="PANTHER" id="PTHR33248">
    <property type="entry name" value="ZINC ION-BINDING PROTEIN"/>
    <property type="match status" value="1"/>
</dbReference>
<keyword evidence="1" id="KW-0472">Membrane</keyword>
<dbReference type="Proteomes" id="UP001295469">
    <property type="component" value="Chromosome A07"/>
</dbReference>
<dbReference type="AlphaFoldDB" id="A0A816Z1I6"/>
<evidence type="ECO:0000256" key="1">
    <source>
        <dbReference type="SAM" id="Phobius"/>
    </source>
</evidence>
<dbReference type="EMBL" id="HG994361">
    <property type="protein sequence ID" value="CAF2185421.1"/>
    <property type="molecule type" value="Genomic_DNA"/>
</dbReference>
<keyword evidence="1" id="KW-0812">Transmembrane</keyword>
<reference evidence="2" key="1">
    <citation type="submission" date="2021-01" db="EMBL/GenBank/DDBJ databases">
        <authorList>
            <consortium name="Genoscope - CEA"/>
            <person name="William W."/>
        </authorList>
    </citation>
    <scope>NUCLEOTIDE SEQUENCE</scope>
</reference>
<evidence type="ECO:0000313" key="2">
    <source>
        <dbReference type="EMBL" id="CAF2185421.1"/>
    </source>
</evidence>
<feature type="transmembrane region" description="Helical" evidence="1">
    <location>
        <begin position="145"/>
        <end position="164"/>
    </location>
</feature>
<organism evidence="2">
    <name type="scientific">Brassica napus</name>
    <name type="common">Rape</name>
    <dbReference type="NCBI Taxonomy" id="3708"/>
    <lineage>
        <taxon>Eukaryota</taxon>
        <taxon>Viridiplantae</taxon>
        <taxon>Streptophyta</taxon>
        <taxon>Embryophyta</taxon>
        <taxon>Tracheophyta</taxon>
        <taxon>Spermatophyta</taxon>
        <taxon>Magnoliopsida</taxon>
        <taxon>eudicotyledons</taxon>
        <taxon>Gunneridae</taxon>
        <taxon>Pentapetalae</taxon>
        <taxon>rosids</taxon>
        <taxon>malvids</taxon>
        <taxon>Brassicales</taxon>
        <taxon>Brassicaceae</taxon>
        <taxon>Brassiceae</taxon>
        <taxon>Brassica</taxon>
    </lineage>
</organism>
<name>A0A816Z1I6_BRANA</name>